<comment type="caution">
    <text evidence="1">The sequence shown here is derived from an EMBL/GenBank/DDBJ whole genome shotgun (WGS) entry which is preliminary data.</text>
</comment>
<reference evidence="1 2" key="1">
    <citation type="submission" date="2020-12" db="EMBL/GenBank/DDBJ databases">
        <title>Oil enriched cultivation method for isolating marine PHA-producing bacteria.</title>
        <authorList>
            <person name="Zheng W."/>
            <person name="Yu S."/>
            <person name="Huang Y."/>
        </authorList>
    </citation>
    <scope>NUCLEOTIDE SEQUENCE [LARGE SCALE GENOMIC DNA]</scope>
    <source>
        <strain evidence="1 2">SN0-2</strain>
    </source>
</reference>
<accession>A0ABS3E914</accession>
<dbReference type="EMBL" id="JAEKJR010000002">
    <property type="protein sequence ID" value="MBN8431796.1"/>
    <property type="molecule type" value="Genomic_DNA"/>
</dbReference>
<evidence type="ECO:0000313" key="2">
    <source>
        <dbReference type="Proteomes" id="UP000664293"/>
    </source>
</evidence>
<keyword evidence="2" id="KW-1185">Reference proteome</keyword>
<name>A0ABS3E914_9GAMM</name>
<protein>
    <recommendedName>
        <fullName evidence="3">Transcriptional regulator</fullName>
    </recommendedName>
</protein>
<proteinExistence type="predicted"/>
<dbReference type="Proteomes" id="UP000664293">
    <property type="component" value="Unassembled WGS sequence"/>
</dbReference>
<dbReference type="RefSeq" id="WP_207002876.1">
    <property type="nucleotide sequence ID" value="NZ_JAEKJR010000002.1"/>
</dbReference>
<sequence>MSEDVPAYGLDAARPEIYARFDAGWSPPVPVEIRAELQKAHLTAKAAAALIGVPDLASYLNGDRQLSYSAWRLLCLYSGSVEGVG</sequence>
<organism evidence="1 2">
    <name type="scientific">Microbulbifer salipaludis</name>
    <dbReference type="NCBI Taxonomy" id="187980"/>
    <lineage>
        <taxon>Bacteria</taxon>
        <taxon>Pseudomonadati</taxon>
        <taxon>Pseudomonadota</taxon>
        <taxon>Gammaproteobacteria</taxon>
        <taxon>Cellvibrionales</taxon>
        <taxon>Microbulbiferaceae</taxon>
        <taxon>Microbulbifer</taxon>
    </lineage>
</organism>
<evidence type="ECO:0008006" key="3">
    <source>
        <dbReference type="Google" id="ProtNLM"/>
    </source>
</evidence>
<gene>
    <name evidence="1" type="ORF">JF535_13140</name>
</gene>
<evidence type="ECO:0000313" key="1">
    <source>
        <dbReference type="EMBL" id="MBN8431796.1"/>
    </source>
</evidence>